<feature type="domain" description="Pyruvate/ketoisovalerate oxidoreductase catalytic" evidence="2">
    <location>
        <begin position="17"/>
        <end position="176"/>
    </location>
</feature>
<evidence type="ECO:0000259" key="2">
    <source>
        <dbReference type="Pfam" id="PF01558"/>
    </source>
</evidence>
<dbReference type="InterPro" id="IPR009014">
    <property type="entry name" value="Transketo_C/PFOR_II"/>
</dbReference>
<dbReference type="Pfam" id="PF01558">
    <property type="entry name" value="POR"/>
    <property type="match status" value="1"/>
</dbReference>
<dbReference type="GO" id="GO:0006979">
    <property type="term" value="P:response to oxidative stress"/>
    <property type="evidence" value="ECO:0007669"/>
    <property type="project" value="TreeGrafter"/>
</dbReference>
<dbReference type="SUPFAM" id="SSF53323">
    <property type="entry name" value="Pyruvate-ferredoxin oxidoreductase, PFOR, domain III"/>
    <property type="match status" value="1"/>
</dbReference>
<dbReference type="InterPro" id="IPR029061">
    <property type="entry name" value="THDP-binding"/>
</dbReference>
<dbReference type="SUPFAM" id="SSF52922">
    <property type="entry name" value="TK C-terminal domain-like"/>
    <property type="match status" value="1"/>
</dbReference>
<dbReference type="Gene3D" id="3.40.50.970">
    <property type="match status" value="1"/>
</dbReference>
<keyword evidence="1 5" id="KW-0560">Oxidoreductase</keyword>
<dbReference type="Pfam" id="PF01855">
    <property type="entry name" value="POR_N"/>
    <property type="match status" value="1"/>
</dbReference>
<dbReference type="Gene3D" id="3.40.920.10">
    <property type="entry name" value="Pyruvate-ferredoxin oxidoreductase, PFOR, domain III"/>
    <property type="match status" value="1"/>
</dbReference>
<dbReference type="Gene3D" id="3.40.50.920">
    <property type="match status" value="1"/>
</dbReference>
<evidence type="ECO:0000313" key="5">
    <source>
        <dbReference type="EMBL" id="MPM20756.1"/>
    </source>
</evidence>
<dbReference type="InterPro" id="IPR022367">
    <property type="entry name" value="2-oxoacid/accept_OxRdtase_asu"/>
</dbReference>
<protein>
    <submittedName>
        <fullName evidence="5">2-oxoglutarate oxidoreductase subunit KorA</fullName>
        <ecNumber evidence="5">1.2.7.3</ecNumber>
    </submittedName>
</protein>
<feature type="domain" description="Pyruvate:ferredoxin oxidoreductase core" evidence="4">
    <location>
        <begin position="481"/>
        <end position="571"/>
    </location>
</feature>
<dbReference type="GO" id="GO:0047553">
    <property type="term" value="F:2-oxoglutarate synthase activity"/>
    <property type="evidence" value="ECO:0007669"/>
    <property type="project" value="UniProtKB-EC"/>
</dbReference>
<dbReference type="InterPro" id="IPR019752">
    <property type="entry name" value="Pyrv/ketoisovalerate_OxRed_cat"/>
</dbReference>
<feature type="domain" description="Pyruvate flavodoxin/ferredoxin oxidoreductase pyrimidine binding" evidence="3">
    <location>
        <begin position="212"/>
        <end position="450"/>
    </location>
</feature>
<dbReference type="InterPro" id="IPR002869">
    <property type="entry name" value="Pyrv_flavodox_OxRed_cen"/>
</dbReference>
<dbReference type="InterPro" id="IPR033412">
    <property type="entry name" value="PFOR_II"/>
</dbReference>
<organism evidence="5">
    <name type="scientific">bioreactor metagenome</name>
    <dbReference type="NCBI Taxonomy" id="1076179"/>
    <lineage>
        <taxon>unclassified sequences</taxon>
        <taxon>metagenomes</taxon>
        <taxon>ecological metagenomes</taxon>
    </lineage>
</organism>
<proteinExistence type="predicted"/>
<accession>A0A644XWX6</accession>
<dbReference type="AlphaFoldDB" id="A0A644XWX6"/>
<dbReference type="EC" id="1.2.7.3" evidence="5"/>
<dbReference type="PANTHER" id="PTHR32154:SF20">
    <property type="entry name" value="2-OXOGLUTARATE OXIDOREDUCTASE SUBUNIT KORA"/>
    <property type="match status" value="1"/>
</dbReference>
<dbReference type="SUPFAM" id="SSF52518">
    <property type="entry name" value="Thiamin diphosphate-binding fold (THDP-binding)"/>
    <property type="match status" value="1"/>
</dbReference>
<evidence type="ECO:0000256" key="1">
    <source>
        <dbReference type="ARBA" id="ARBA00023002"/>
    </source>
</evidence>
<dbReference type="Pfam" id="PF17147">
    <property type="entry name" value="PFOR_II"/>
    <property type="match status" value="1"/>
</dbReference>
<dbReference type="InterPro" id="IPR002880">
    <property type="entry name" value="Pyrv_Fd/Flavodoxin_OxRdtase_N"/>
</dbReference>
<dbReference type="NCBIfam" id="TIGR03710">
    <property type="entry name" value="OAFO_sf"/>
    <property type="match status" value="1"/>
</dbReference>
<evidence type="ECO:0000259" key="3">
    <source>
        <dbReference type="Pfam" id="PF01855"/>
    </source>
</evidence>
<name>A0A644XWX6_9ZZZZ</name>
<sequence length="584" mass="63192">MILQINEITWQAAGQQGEGLESLGEILASALNSFGYYLYGFRQFSSRIKGGHTNYKLRIATKAIGTVNKQCDLLIALDKDTMSNEALAMTEKGVILADGILAQEYEGKARCFAIPFTDIAKQYGSQQQKNIAALGCTAAVIGLSEESLIGILSEKFSGKGASVVNANLAVLKAGIEYIKKEAPSLINSLALPELTQKEKHLFLLGNEAMGFGALSAGAKLMAAYPITPASEVMEYVVKNIKQLGGQMLQVEDEIASCTMAIGASYGGARAFTATSGPGLSLMAEAIGLAAMTENPLVVINSQRGGPSTGLPTKHEQSDVFAAIYNTHGDSAKIVLSPSTIEEAFYDTFEAFNLAEEYQCPVIVLADLQLSLGKQTIPVPVYDKMEIRRGKIVGADSLPPITAPEYFPRYSLATTDGISPRVIPGTPNGICLGTGLEHDESGRPTEAKAMRTKQTEKRLQKMATFLRKYKNALAIDAPYKEADVLLIGMTATRACIEETVDTLRSEGIKANHVQVRLLSPFPAEEIASYLRQAKKIIVIEHNATAQLANLLRMHIEQCPHLENILQYDGDIMYSEQLLKLCKEVL</sequence>
<reference evidence="5" key="1">
    <citation type="submission" date="2019-08" db="EMBL/GenBank/DDBJ databases">
        <authorList>
            <person name="Kucharzyk K."/>
            <person name="Murdoch R.W."/>
            <person name="Higgins S."/>
            <person name="Loffler F."/>
        </authorList>
    </citation>
    <scope>NUCLEOTIDE SEQUENCE</scope>
</reference>
<dbReference type="InterPro" id="IPR050722">
    <property type="entry name" value="Pyruvate:ferred/Flavod_OxRd"/>
</dbReference>
<dbReference type="PANTHER" id="PTHR32154">
    <property type="entry name" value="PYRUVATE-FLAVODOXIN OXIDOREDUCTASE-RELATED"/>
    <property type="match status" value="1"/>
</dbReference>
<dbReference type="CDD" id="cd07034">
    <property type="entry name" value="TPP_PYR_PFOR_IOR-alpha_like"/>
    <property type="match status" value="1"/>
</dbReference>
<dbReference type="FunFam" id="3.40.50.970:FF:000022">
    <property type="entry name" value="2-oxoglutarate ferredoxin oxidoreductase alpha subunit"/>
    <property type="match status" value="1"/>
</dbReference>
<comment type="caution">
    <text evidence="5">The sequence shown here is derived from an EMBL/GenBank/DDBJ whole genome shotgun (WGS) entry which is preliminary data.</text>
</comment>
<gene>
    <name evidence="5" type="primary">korA_28</name>
    <name evidence="5" type="ORF">SDC9_67192</name>
</gene>
<evidence type="ECO:0000259" key="4">
    <source>
        <dbReference type="Pfam" id="PF17147"/>
    </source>
</evidence>
<dbReference type="EMBL" id="VSSQ01003451">
    <property type="protein sequence ID" value="MPM20756.1"/>
    <property type="molecule type" value="Genomic_DNA"/>
</dbReference>